<sequence length="116" mass="12859">MPLTICLPPTHRLCLWNRAKYMRFLTAAAVMDFNRSLDATCVSETYGRSKWSGSGLHRDGVPQLPCPPPMLSCLCALHSGCLFALPRRPSTIWTRPFHVLTGAVAVYVVAMLALAW</sequence>
<organism evidence="2 3">
    <name type="scientific">Microthyrium microscopicum</name>
    <dbReference type="NCBI Taxonomy" id="703497"/>
    <lineage>
        <taxon>Eukaryota</taxon>
        <taxon>Fungi</taxon>
        <taxon>Dikarya</taxon>
        <taxon>Ascomycota</taxon>
        <taxon>Pezizomycotina</taxon>
        <taxon>Dothideomycetes</taxon>
        <taxon>Dothideomycetes incertae sedis</taxon>
        <taxon>Microthyriales</taxon>
        <taxon>Microthyriaceae</taxon>
        <taxon>Microthyrium</taxon>
    </lineage>
</organism>
<name>A0A6A6U120_9PEZI</name>
<protein>
    <submittedName>
        <fullName evidence="2">Uncharacterized protein</fullName>
    </submittedName>
</protein>
<dbReference type="AlphaFoldDB" id="A0A6A6U120"/>
<evidence type="ECO:0000313" key="3">
    <source>
        <dbReference type="Proteomes" id="UP000799302"/>
    </source>
</evidence>
<gene>
    <name evidence="2" type="ORF">BT63DRAFT_460306</name>
</gene>
<keyword evidence="3" id="KW-1185">Reference proteome</keyword>
<evidence type="ECO:0000256" key="1">
    <source>
        <dbReference type="SAM" id="Phobius"/>
    </source>
</evidence>
<keyword evidence="1" id="KW-0472">Membrane</keyword>
<dbReference type="Proteomes" id="UP000799302">
    <property type="component" value="Unassembled WGS sequence"/>
</dbReference>
<keyword evidence="1" id="KW-1133">Transmembrane helix</keyword>
<proteinExistence type="predicted"/>
<keyword evidence="1" id="KW-0812">Transmembrane</keyword>
<reference evidence="2" key="1">
    <citation type="journal article" date="2020" name="Stud. Mycol.">
        <title>101 Dothideomycetes genomes: a test case for predicting lifestyles and emergence of pathogens.</title>
        <authorList>
            <person name="Haridas S."/>
            <person name="Albert R."/>
            <person name="Binder M."/>
            <person name="Bloem J."/>
            <person name="Labutti K."/>
            <person name="Salamov A."/>
            <person name="Andreopoulos B."/>
            <person name="Baker S."/>
            <person name="Barry K."/>
            <person name="Bills G."/>
            <person name="Bluhm B."/>
            <person name="Cannon C."/>
            <person name="Castanera R."/>
            <person name="Culley D."/>
            <person name="Daum C."/>
            <person name="Ezra D."/>
            <person name="Gonzalez J."/>
            <person name="Henrissat B."/>
            <person name="Kuo A."/>
            <person name="Liang C."/>
            <person name="Lipzen A."/>
            <person name="Lutzoni F."/>
            <person name="Magnuson J."/>
            <person name="Mondo S."/>
            <person name="Nolan M."/>
            <person name="Ohm R."/>
            <person name="Pangilinan J."/>
            <person name="Park H.-J."/>
            <person name="Ramirez L."/>
            <person name="Alfaro M."/>
            <person name="Sun H."/>
            <person name="Tritt A."/>
            <person name="Yoshinaga Y."/>
            <person name="Zwiers L.-H."/>
            <person name="Turgeon B."/>
            <person name="Goodwin S."/>
            <person name="Spatafora J."/>
            <person name="Crous P."/>
            <person name="Grigoriev I."/>
        </authorList>
    </citation>
    <scope>NUCLEOTIDE SEQUENCE</scope>
    <source>
        <strain evidence="2">CBS 115976</strain>
    </source>
</reference>
<evidence type="ECO:0000313" key="2">
    <source>
        <dbReference type="EMBL" id="KAF2664818.1"/>
    </source>
</evidence>
<dbReference type="EMBL" id="MU004242">
    <property type="protein sequence ID" value="KAF2664818.1"/>
    <property type="molecule type" value="Genomic_DNA"/>
</dbReference>
<feature type="transmembrane region" description="Helical" evidence="1">
    <location>
        <begin position="97"/>
        <end position="115"/>
    </location>
</feature>
<accession>A0A6A6U120</accession>